<evidence type="ECO:0000256" key="1">
    <source>
        <dbReference type="ARBA" id="ARBA00005641"/>
    </source>
</evidence>
<evidence type="ECO:0000256" key="3">
    <source>
        <dbReference type="ARBA" id="ARBA00023295"/>
    </source>
</evidence>
<accession>A0AAV6WXH8</accession>
<proteinExistence type="inferred from homology"/>
<dbReference type="InterPro" id="IPR035992">
    <property type="entry name" value="Ricin_B-like_lectins"/>
</dbReference>
<dbReference type="Gene3D" id="3.20.20.80">
    <property type="entry name" value="Glycosidases"/>
    <property type="match status" value="1"/>
</dbReference>
<keyword evidence="5" id="KW-0732">Signal</keyword>
<comment type="similarity">
    <text evidence="1 4">Belongs to the glycosyl hydrolase 5 (cellulase A) family.</text>
</comment>
<keyword evidence="8" id="KW-1185">Reference proteome</keyword>
<protein>
    <recommendedName>
        <fullName evidence="6">Glycoside hydrolase family 5 domain-containing protein</fullName>
    </recommendedName>
</protein>
<evidence type="ECO:0000259" key="6">
    <source>
        <dbReference type="Pfam" id="PF00150"/>
    </source>
</evidence>
<dbReference type="GO" id="GO:0004553">
    <property type="term" value="F:hydrolase activity, hydrolyzing O-glycosyl compounds"/>
    <property type="evidence" value="ECO:0007669"/>
    <property type="project" value="InterPro"/>
</dbReference>
<dbReference type="Pfam" id="PF00150">
    <property type="entry name" value="Cellulase"/>
    <property type="match status" value="1"/>
</dbReference>
<dbReference type="Proteomes" id="UP000826271">
    <property type="component" value="Unassembled WGS sequence"/>
</dbReference>
<evidence type="ECO:0000313" key="7">
    <source>
        <dbReference type="EMBL" id="KAG8375043.1"/>
    </source>
</evidence>
<dbReference type="SUPFAM" id="SSF50370">
    <property type="entry name" value="Ricin B-like lectins"/>
    <property type="match status" value="1"/>
</dbReference>
<keyword evidence="2 4" id="KW-0378">Hydrolase</keyword>
<dbReference type="SUPFAM" id="SSF51445">
    <property type="entry name" value="(Trans)glycosidases"/>
    <property type="match status" value="1"/>
</dbReference>
<dbReference type="EMBL" id="WHWC01000010">
    <property type="protein sequence ID" value="KAG8375043.1"/>
    <property type="molecule type" value="Genomic_DNA"/>
</dbReference>
<evidence type="ECO:0000256" key="2">
    <source>
        <dbReference type="ARBA" id="ARBA00022801"/>
    </source>
</evidence>
<dbReference type="PANTHER" id="PTHR31263">
    <property type="entry name" value="CELLULASE FAMILY PROTEIN (AFU_ORTHOLOGUE AFUA_5G14560)"/>
    <property type="match status" value="1"/>
</dbReference>
<evidence type="ECO:0000256" key="4">
    <source>
        <dbReference type="RuleBase" id="RU361153"/>
    </source>
</evidence>
<evidence type="ECO:0000313" key="8">
    <source>
        <dbReference type="Proteomes" id="UP000826271"/>
    </source>
</evidence>
<feature type="chain" id="PRO_5043507411" description="Glycoside hydrolase family 5 domain-containing protein" evidence="5">
    <location>
        <begin position="21"/>
        <end position="496"/>
    </location>
</feature>
<gene>
    <name evidence="7" type="ORF">BUALT_Bualt10G0058600</name>
</gene>
<comment type="caution">
    <text evidence="7">The sequence shown here is derived from an EMBL/GenBank/DDBJ whole genome shotgun (WGS) entry which is preliminary data.</text>
</comment>
<dbReference type="GO" id="GO:0000272">
    <property type="term" value="P:polysaccharide catabolic process"/>
    <property type="evidence" value="ECO:0007669"/>
    <property type="project" value="InterPro"/>
</dbReference>
<evidence type="ECO:0000256" key="5">
    <source>
        <dbReference type="SAM" id="SignalP"/>
    </source>
</evidence>
<dbReference type="AlphaFoldDB" id="A0AAV6WXH8"/>
<feature type="signal peptide" evidence="5">
    <location>
        <begin position="1"/>
        <end position="20"/>
    </location>
</feature>
<dbReference type="PANTHER" id="PTHR31263:SF0">
    <property type="entry name" value="CELLULASE FAMILY PROTEIN (AFU_ORTHOLOGUE AFUA_5G14560)"/>
    <property type="match status" value="1"/>
</dbReference>
<reference evidence="7" key="1">
    <citation type="submission" date="2019-10" db="EMBL/GenBank/DDBJ databases">
        <authorList>
            <person name="Zhang R."/>
            <person name="Pan Y."/>
            <person name="Wang J."/>
            <person name="Ma R."/>
            <person name="Yu S."/>
        </authorList>
    </citation>
    <scope>NUCLEOTIDE SEQUENCE</scope>
    <source>
        <strain evidence="7">LA-IB0</strain>
        <tissue evidence="7">Leaf</tissue>
    </source>
</reference>
<sequence>MQKTILIQLLLLSFATLCYSLPLSTSSRWIVDGLTGARVKLICANWPGHPEPMLAEGLNKRPVGEIVRHTALMGFNCVRLTYATHMFTRYAHLTVTQNFRRLGLQDEIEGISHNNPEFLNMTVVEAQTAVIEALGQYGVMVVLDNQVSHPMWCCSDDDGNGFFGDKYFDPQEWLKGLHIVANRYKDTSMVVAMSLRNELRGPLQNETVWRWYMSKGAETIHKANPNSLVLVSGLTYDIDFTFLKKKPLKLNIKNKIVYEFHRYSFSEGQGPIWLNQSLTKACDSVMQETQNKVGFLGEGENAAPLFITEFGINQMGTDRADNLFLACYVSFLAEKDLDWTIWALQGSYYLRDGLHNPDPSSMGPTYFIMYHPWSGNCMHVDKHSKVHPSDCWSYSKWSHAGNGNPIRLIGTELCLSAAGDGIPVTLSNNCTGSRSKWQSVSNSKFRLANKDEDGTYLCLDWDPDYSSRILTNKCKCLEHDCHPHSQWFKLISANVE</sequence>
<organism evidence="7 8">
    <name type="scientific">Buddleja alternifolia</name>
    <dbReference type="NCBI Taxonomy" id="168488"/>
    <lineage>
        <taxon>Eukaryota</taxon>
        <taxon>Viridiplantae</taxon>
        <taxon>Streptophyta</taxon>
        <taxon>Embryophyta</taxon>
        <taxon>Tracheophyta</taxon>
        <taxon>Spermatophyta</taxon>
        <taxon>Magnoliopsida</taxon>
        <taxon>eudicotyledons</taxon>
        <taxon>Gunneridae</taxon>
        <taxon>Pentapetalae</taxon>
        <taxon>asterids</taxon>
        <taxon>lamiids</taxon>
        <taxon>Lamiales</taxon>
        <taxon>Scrophulariaceae</taxon>
        <taxon>Buddlejeae</taxon>
        <taxon>Buddleja</taxon>
    </lineage>
</organism>
<dbReference type="InterPro" id="IPR017853">
    <property type="entry name" value="GH"/>
</dbReference>
<feature type="domain" description="Glycoside hydrolase family 5" evidence="6">
    <location>
        <begin position="65"/>
        <end position="345"/>
    </location>
</feature>
<name>A0AAV6WXH8_9LAMI</name>
<dbReference type="InterPro" id="IPR001547">
    <property type="entry name" value="Glyco_hydro_5"/>
</dbReference>
<keyword evidence="3 4" id="KW-0326">Glycosidase</keyword>